<comment type="caution">
    <text evidence="1">The sequence shown here is derived from an EMBL/GenBank/DDBJ whole genome shotgun (WGS) entry which is preliminary data.</text>
</comment>
<protein>
    <submittedName>
        <fullName evidence="1">Thioredoxin domain-containing protein</fullName>
    </submittedName>
</protein>
<dbReference type="GO" id="GO:0005975">
    <property type="term" value="P:carbohydrate metabolic process"/>
    <property type="evidence" value="ECO:0007669"/>
    <property type="project" value="InterPro"/>
</dbReference>
<dbReference type="InterPro" id="IPR024705">
    <property type="entry name" value="Ssp411"/>
</dbReference>
<dbReference type="Proteomes" id="UP000216779">
    <property type="component" value="Unassembled WGS sequence"/>
</dbReference>
<reference evidence="1 2" key="1">
    <citation type="submission" date="2017-03" db="EMBL/GenBank/DDBJ databases">
        <title>Lifting the veil on microbial sulfur biogeochemistry in mining wastewaters.</title>
        <authorList>
            <person name="Kantor R.S."/>
            <person name="Colenbrander Nelson T."/>
            <person name="Marshall S."/>
            <person name="Bennett D."/>
            <person name="Apte S."/>
            <person name="Camacho D."/>
            <person name="Thomas B.C."/>
            <person name="Warren L.A."/>
            <person name="Banfield J.F."/>
        </authorList>
    </citation>
    <scope>NUCLEOTIDE SEQUENCE [LARGE SCALE GENOMIC DNA]</scope>
    <source>
        <strain evidence="1">21-59-9</strain>
    </source>
</reference>
<organism evidence="1 2">
    <name type="scientific">Acidithiobacillus ferrivorans</name>
    <dbReference type="NCBI Taxonomy" id="160808"/>
    <lineage>
        <taxon>Bacteria</taxon>
        <taxon>Pseudomonadati</taxon>
        <taxon>Pseudomonadota</taxon>
        <taxon>Acidithiobacillia</taxon>
        <taxon>Acidithiobacillales</taxon>
        <taxon>Acidithiobacillaceae</taxon>
        <taxon>Acidithiobacillus</taxon>
    </lineage>
</organism>
<dbReference type="EMBL" id="NCBC01000406">
    <property type="protein sequence ID" value="OYV77195.1"/>
    <property type="molecule type" value="Genomic_DNA"/>
</dbReference>
<dbReference type="PANTHER" id="PTHR42899:SF1">
    <property type="entry name" value="SPERMATOGENESIS-ASSOCIATED PROTEIN 20"/>
    <property type="match status" value="1"/>
</dbReference>
<dbReference type="InterPro" id="IPR008928">
    <property type="entry name" value="6-hairpin_glycosidase_sf"/>
</dbReference>
<proteinExistence type="predicted"/>
<dbReference type="AlphaFoldDB" id="A0A257SVS5"/>
<dbReference type="SUPFAM" id="SSF48208">
    <property type="entry name" value="Six-hairpin glycosidases"/>
    <property type="match status" value="1"/>
</dbReference>
<feature type="non-terminal residue" evidence="1">
    <location>
        <position position="224"/>
    </location>
</feature>
<sequence>MAEGGMHDQIGGGFHRYSVDERWIVPHFEKMSYDNAELLKAYLHAYAALGTPLFRETAEGIVAWSLEVLADRERGGFAASQDADVGLDDDGDYFTWTPDEAHAVLADEEWEAARRRWDIYPEGEMNHNPEKHVLWVARGVAAIAGELKVEELQVARLLESAKAKLKSTRDRRPAPGVDRAVYVSWNAMLAEAFLEAGAVLGRPDCAEFAMRTLERLWREAADPA</sequence>
<dbReference type="PANTHER" id="PTHR42899">
    <property type="entry name" value="SPERMATOGENESIS-ASSOCIATED PROTEIN 20"/>
    <property type="match status" value="1"/>
</dbReference>
<evidence type="ECO:0000313" key="2">
    <source>
        <dbReference type="Proteomes" id="UP000216779"/>
    </source>
</evidence>
<accession>A0A257SVS5</accession>
<evidence type="ECO:0000313" key="1">
    <source>
        <dbReference type="EMBL" id="OYV77195.1"/>
    </source>
</evidence>
<name>A0A257SVS5_9PROT</name>
<gene>
    <name evidence="1" type="ORF">B7Z70_10125</name>
</gene>